<protein>
    <submittedName>
        <fullName evidence="1">Uncharacterized protein</fullName>
    </submittedName>
</protein>
<dbReference type="EMBL" id="UINC01033487">
    <property type="protein sequence ID" value="SVB22854.1"/>
    <property type="molecule type" value="Genomic_DNA"/>
</dbReference>
<organism evidence="1">
    <name type="scientific">marine metagenome</name>
    <dbReference type="NCBI Taxonomy" id="408172"/>
    <lineage>
        <taxon>unclassified sequences</taxon>
        <taxon>metagenomes</taxon>
        <taxon>ecological metagenomes</taxon>
    </lineage>
</organism>
<sequence length="129" mass="15040">MVPLFLFVGTLFSQEAPLFDVDVRIRVVNDEMLYVVVQVDNRSGRRVTELAGYITEATSDDQIVSENRIVHVHPYDPVLTNDQTTIRGYTYPFEKSMDHRFRYHISRVTFRNDARVFAWSPTDGLIRVE</sequence>
<reference evidence="1" key="1">
    <citation type="submission" date="2018-05" db="EMBL/GenBank/DDBJ databases">
        <authorList>
            <person name="Lanie J.A."/>
            <person name="Ng W.-L."/>
            <person name="Kazmierczak K.M."/>
            <person name="Andrzejewski T.M."/>
            <person name="Davidsen T.M."/>
            <person name="Wayne K.J."/>
            <person name="Tettelin H."/>
            <person name="Glass J.I."/>
            <person name="Rusch D."/>
            <person name="Podicherti R."/>
            <person name="Tsui H.-C.T."/>
            <person name="Winkler M.E."/>
        </authorList>
    </citation>
    <scope>NUCLEOTIDE SEQUENCE</scope>
</reference>
<gene>
    <name evidence="1" type="ORF">METZ01_LOCUS175708</name>
</gene>
<name>A0A382CAC2_9ZZZZ</name>
<accession>A0A382CAC2</accession>
<evidence type="ECO:0000313" key="1">
    <source>
        <dbReference type="EMBL" id="SVB22854.1"/>
    </source>
</evidence>
<proteinExistence type="predicted"/>
<dbReference type="AlphaFoldDB" id="A0A382CAC2"/>